<reference evidence="7 8" key="1">
    <citation type="journal article" date="2023" name="Elife">
        <title>Identification of key yeast species and microbe-microbe interactions impacting larval growth of Drosophila in the wild.</title>
        <authorList>
            <person name="Mure A."/>
            <person name="Sugiura Y."/>
            <person name="Maeda R."/>
            <person name="Honda K."/>
            <person name="Sakurai N."/>
            <person name="Takahashi Y."/>
            <person name="Watada M."/>
            <person name="Katoh T."/>
            <person name="Gotoh A."/>
            <person name="Gotoh Y."/>
            <person name="Taniguchi I."/>
            <person name="Nakamura K."/>
            <person name="Hayashi T."/>
            <person name="Katayama T."/>
            <person name="Uemura T."/>
            <person name="Hattori Y."/>
        </authorList>
    </citation>
    <scope>NUCLEOTIDE SEQUENCE [LARGE SCALE GENOMIC DNA]</scope>
    <source>
        <strain evidence="7 8">PK-24</strain>
    </source>
</reference>
<dbReference type="InterPro" id="IPR045170">
    <property type="entry name" value="MTOX"/>
</dbReference>
<dbReference type="PANTHER" id="PTHR10961">
    <property type="entry name" value="PEROXISOMAL SARCOSINE OXIDASE"/>
    <property type="match status" value="1"/>
</dbReference>
<comment type="cofactor">
    <cofactor evidence="1">
        <name>FAD</name>
        <dbReference type="ChEBI" id="CHEBI:57692"/>
    </cofactor>
</comment>
<dbReference type="EMBL" id="BTGB01000003">
    <property type="protein sequence ID" value="GMM46528.1"/>
    <property type="molecule type" value="Genomic_DNA"/>
</dbReference>
<evidence type="ECO:0000256" key="5">
    <source>
        <dbReference type="ARBA" id="ARBA00023002"/>
    </source>
</evidence>
<dbReference type="Gene3D" id="3.50.50.60">
    <property type="entry name" value="FAD/NAD(P)-binding domain"/>
    <property type="match status" value="1"/>
</dbReference>
<keyword evidence="8" id="KW-1185">Reference proteome</keyword>
<evidence type="ECO:0000256" key="3">
    <source>
        <dbReference type="ARBA" id="ARBA00022630"/>
    </source>
</evidence>
<comment type="similarity">
    <text evidence="2">Belongs to the MSOX/MTOX family.</text>
</comment>
<keyword evidence="3" id="KW-0285">Flavoprotein</keyword>
<feature type="domain" description="FAD dependent oxidoreductase" evidence="6">
    <location>
        <begin position="7"/>
        <end position="410"/>
    </location>
</feature>
<sequence>MDKDNAIIVLGAGVMGLSTTLSLIENGYTNIKLFDKRDYLIKGYEYLKGCDSPSSDINKIFRSSYGEEVHYQQMSTLSLQKFLEWNKEIKETNWEGGEPIYYNTGNIHLTDKKELPNFERLTLQNMPENSICVSDPDAIEKAVSKGLHEKSVDPFEMKKNGHHLQGLLDTTGGMILADKSCRWVLQKCLSKGGDNLKTYFGKEGEFTKLLTENDNKCIGIKTIDGKSHYCDNLVVCVGPWSSEIIPEMGEKLEATGGSVCLFKVDDPYIKEKYAMDKFPTWTYKVRDGAIGGLYGFPCTNGYIKVGYRGLKWINPTNGINSKVKTKWSPDNIETNIPLFAMKQIKNFVRIHMPELTKITMTRLCWYSDSEDNDYLISYCPYYKDNSVFVMGGDSGHAFMMLGSIGDVAVDIINSTGDKLFRDLFSWNRVRDKLNVINSGIDDPRCLKNTIMASDKDWTIGSTPKL</sequence>
<evidence type="ECO:0000256" key="1">
    <source>
        <dbReference type="ARBA" id="ARBA00001974"/>
    </source>
</evidence>
<evidence type="ECO:0000313" key="8">
    <source>
        <dbReference type="Proteomes" id="UP001378960"/>
    </source>
</evidence>
<comment type="caution">
    <text evidence="7">The sequence shown here is derived from an EMBL/GenBank/DDBJ whole genome shotgun (WGS) entry which is preliminary data.</text>
</comment>
<evidence type="ECO:0000259" key="6">
    <source>
        <dbReference type="Pfam" id="PF01266"/>
    </source>
</evidence>
<name>A0AAV5R6S0_PICKL</name>
<proteinExistence type="inferred from homology"/>
<gene>
    <name evidence="7" type="ORF">DAPK24_031030</name>
</gene>
<dbReference type="Pfam" id="PF01266">
    <property type="entry name" value="DAO"/>
    <property type="match status" value="1"/>
</dbReference>
<evidence type="ECO:0000256" key="4">
    <source>
        <dbReference type="ARBA" id="ARBA00022827"/>
    </source>
</evidence>
<dbReference type="SUPFAM" id="SSF51905">
    <property type="entry name" value="FAD/NAD(P)-binding domain"/>
    <property type="match status" value="1"/>
</dbReference>
<dbReference type="AlphaFoldDB" id="A0AAV5R6S0"/>
<keyword evidence="4" id="KW-0274">FAD</keyword>
<evidence type="ECO:0000313" key="7">
    <source>
        <dbReference type="EMBL" id="GMM46528.1"/>
    </source>
</evidence>
<keyword evidence="5" id="KW-0560">Oxidoreductase</keyword>
<dbReference type="InterPro" id="IPR006076">
    <property type="entry name" value="FAD-dep_OxRdtase"/>
</dbReference>
<organism evidence="7 8">
    <name type="scientific">Pichia kluyveri</name>
    <name type="common">Yeast</name>
    <dbReference type="NCBI Taxonomy" id="36015"/>
    <lineage>
        <taxon>Eukaryota</taxon>
        <taxon>Fungi</taxon>
        <taxon>Dikarya</taxon>
        <taxon>Ascomycota</taxon>
        <taxon>Saccharomycotina</taxon>
        <taxon>Pichiomycetes</taxon>
        <taxon>Pichiales</taxon>
        <taxon>Pichiaceae</taxon>
        <taxon>Pichia</taxon>
    </lineage>
</organism>
<dbReference type="Gene3D" id="3.30.9.10">
    <property type="entry name" value="D-Amino Acid Oxidase, subunit A, domain 2"/>
    <property type="match status" value="1"/>
</dbReference>
<dbReference type="GO" id="GO:0008115">
    <property type="term" value="F:sarcosine oxidase activity"/>
    <property type="evidence" value="ECO:0007669"/>
    <property type="project" value="TreeGrafter"/>
</dbReference>
<dbReference type="Proteomes" id="UP001378960">
    <property type="component" value="Unassembled WGS sequence"/>
</dbReference>
<dbReference type="GO" id="GO:0050660">
    <property type="term" value="F:flavin adenine dinucleotide binding"/>
    <property type="evidence" value="ECO:0007669"/>
    <property type="project" value="InterPro"/>
</dbReference>
<evidence type="ECO:0000256" key="2">
    <source>
        <dbReference type="ARBA" id="ARBA00010989"/>
    </source>
</evidence>
<accession>A0AAV5R6S0</accession>
<dbReference type="InterPro" id="IPR036188">
    <property type="entry name" value="FAD/NAD-bd_sf"/>
</dbReference>
<protein>
    <recommendedName>
        <fullName evidence="6">FAD dependent oxidoreductase domain-containing protein</fullName>
    </recommendedName>
</protein>
<dbReference type="PANTHER" id="PTHR10961:SF15">
    <property type="entry name" value="FAD DEPENDENT OXIDOREDUCTASE DOMAIN-CONTAINING PROTEIN"/>
    <property type="match status" value="1"/>
</dbReference>